<feature type="transmembrane region" description="Helical" evidence="8">
    <location>
        <begin position="119"/>
        <end position="142"/>
    </location>
</feature>
<evidence type="ECO:0000259" key="9">
    <source>
        <dbReference type="PROSITE" id="PS50893"/>
    </source>
</evidence>
<dbReference type="InterPro" id="IPR003439">
    <property type="entry name" value="ABC_transporter-like_ATP-bd"/>
</dbReference>
<dbReference type="CDD" id="cd18580">
    <property type="entry name" value="ABC_6TM_ABCC_D2"/>
    <property type="match status" value="1"/>
</dbReference>
<evidence type="ECO:0000256" key="2">
    <source>
        <dbReference type="ARBA" id="ARBA00022448"/>
    </source>
</evidence>
<feature type="domain" description="ABC transmembrane type-1" evidence="10">
    <location>
        <begin position="1"/>
        <end position="177"/>
    </location>
</feature>
<dbReference type="GO" id="GO:0016020">
    <property type="term" value="C:membrane"/>
    <property type="evidence" value="ECO:0007669"/>
    <property type="project" value="UniProtKB-SubCell"/>
</dbReference>
<accession>A0A9P8LG17</accession>
<proteinExistence type="predicted"/>
<dbReference type="InterPro" id="IPR027417">
    <property type="entry name" value="P-loop_NTPase"/>
</dbReference>
<dbReference type="GO" id="GO:0016887">
    <property type="term" value="F:ATP hydrolysis activity"/>
    <property type="evidence" value="ECO:0007669"/>
    <property type="project" value="InterPro"/>
</dbReference>
<gene>
    <name evidence="11" type="ORF">GP486_002005</name>
</gene>
<evidence type="ECO:0000313" key="12">
    <source>
        <dbReference type="Proteomes" id="UP000750711"/>
    </source>
</evidence>
<feature type="domain" description="ABC transporter" evidence="9">
    <location>
        <begin position="214"/>
        <end position="444"/>
    </location>
</feature>
<dbReference type="Pfam" id="PF00005">
    <property type="entry name" value="ABC_tran"/>
    <property type="match status" value="1"/>
</dbReference>
<dbReference type="InterPro" id="IPR044726">
    <property type="entry name" value="ABCC_6TM_D2"/>
</dbReference>
<protein>
    <submittedName>
        <fullName evidence="11">Uncharacterized protein</fullName>
    </submittedName>
</protein>
<dbReference type="PANTHER" id="PTHR24223">
    <property type="entry name" value="ATP-BINDING CASSETTE SUB-FAMILY C"/>
    <property type="match status" value="1"/>
</dbReference>
<dbReference type="SUPFAM" id="SSF90123">
    <property type="entry name" value="ABC transporter transmembrane region"/>
    <property type="match status" value="1"/>
</dbReference>
<comment type="subcellular location">
    <subcellularLocation>
        <location evidence="1">Membrane</location>
        <topology evidence="1">Multi-pass membrane protein</topology>
    </subcellularLocation>
</comment>
<keyword evidence="12" id="KW-1185">Reference proteome</keyword>
<keyword evidence="3 8" id="KW-0812">Transmembrane</keyword>
<dbReference type="Pfam" id="PF00664">
    <property type="entry name" value="ABC_membrane"/>
    <property type="match status" value="1"/>
</dbReference>
<keyword evidence="7 8" id="KW-0472">Membrane</keyword>
<dbReference type="InterPro" id="IPR036640">
    <property type="entry name" value="ABC1_TM_sf"/>
</dbReference>
<dbReference type="GO" id="GO:0140359">
    <property type="term" value="F:ABC-type transporter activity"/>
    <property type="evidence" value="ECO:0007669"/>
    <property type="project" value="InterPro"/>
</dbReference>
<evidence type="ECO:0000259" key="10">
    <source>
        <dbReference type="PROSITE" id="PS50929"/>
    </source>
</evidence>
<dbReference type="PANTHER" id="PTHR24223:SF399">
    <property type="entry name" value="ABC TRANSPORTER ATNG"/>
    <property type="match status" value="1"/>
</dbReference>
<dbReference type="InterPro" id="IPR050173">
    <property type="entry name" value="ABC_transporter_C-like"/>
</dbReference>
<keyword evidence="2" id="KW-0813">Transport</keyword>
<evidence type="ECO:0000256" key="1">
    <source>
        <dbReference type="ARBA" id="ARBA00004141"/>
    </source>
</evidence>
<dbReference type="Proteomes" id="UP000750711">
    <property type="component" value="Unassembled WGS sequence"/>
</dbReference>
<dbReference type="EMBL" id="JAGHQM010000204">
    <property type="protein sequence ID" value="KAH0563430.1"/>
    <property type="molecule type" value="Genomic_DNA"/>
</dbReference>
<feature type="transmembrane region" description="Helical" evidence="8">
    <location>
        <begin position="148"/>
        <end position="169"/>
    </location>
</feature>
<evidence type="ECO:0000256" key="6">
    <source>
        <dbReference type="ARBA" id="ARBA00022989"/>
    </source>
</evidence>
<organism evidence="11 12">
    <name type="scientific">Trichoglossum hirsutum</name>
    <dbReference type="NCBI Taxonomy" id="265104"/>
    <lineage>
        <taxon>Eukaryota</taxon>
        <taxon>Fungi</taxon>
        <taxon>Dikarya</taxon>
        <taxon>Ascomycota</taxon>
        <taxon>Pezizomycotina</taxon>
        <taxon>Geoglossomycetes</taxon>
        <taxon>Geoglossales</taxon>
        <taxon>Geoglossaceae</taxon>
        <taxon>Trichoglossum</taxon>
    </lineage>
</organism>
<dbReference type="InterPro" id="IPR017871">
    <property type="entry name" value="ABC_transporter-like_CS"/>
</dbReference>
<comment type="caution">
    <text evidence="11">The sequence shown here is derived from an EMBL/GenBank/DDBJ whole genome shotgun (WGS) entry which is preliminary data.</text>
</comment>
<evidence type="ECO:0000313" key="11">
    <source>
        <dbReference type="EMBL" id="KAH0563430.1"/>
    </source>
</evidence>
<name>A0A9P8LG17_9PEZI</name>
<dbReference type="FunFam" id="3.40.50.300:FF:000838">
    <property type="entry name" value="ABC multidrug transporter (Eurofung)"/>
    <property type="match status" value="1"/>
</dbReference>
<feature type="transmembrane region" description="Helical" evidence="8">
    <location>
        <begin position="36"/>
        <end position="55"/>
    </location>
</feature>
<evidence type="ECO:0000256" key="4">
    <source>
        <dbReference type="ARBA" id="ARBA00022741"/>
    </source>
</evidence>
<sequence>MTLIDSALPSAALVTCSMLVESFAQAALVCTGAMYMATSIPVILGIVYVLQNVYLKTSRQLRYLDLEAKSPMYSHFLETLDGIATIRAFGWQRRFTATNIKRLDNSQRPHYLLFCIQRWLSIVLDLMVASMAVLVIALAVTIPGGSSPGLVGIALNNILVFNTTLAYLVTYWTQLETSLGAIARLRSFEAQTIPEEKPNEDVVPPDSWPEQGAIEFRNVDATYKSSSVALRNVSFSINPGEKIGVCGRTGSGKSSLIAALLRLLDLESGTIFIDGLDLRVIPRGLIRERLITIPQDPFILNGSIRLNADPSGTVADDLIIEALTKVHLWPIIETRGGLDADLNMQPLSQGQQQLFCLGRAMLRQGKVLILDEATSSVDTETDKLMQEIIREEFKDRTIITVAHRLNTILDADKIFVLDSGQVVEYGAPQALLSRDSAFRELHGR</sequence>
<evidence type="ECO:0000256" key="3">
    <source>
        <dbReference type="ARBA" id="ARBA00022692"/>
    </source>
</evidence>
<dbReference type="InterPro" id="IPR011527">
    <property type="entry name" value="ABC1_TM_dom"/>
</dbReference>
<keyword evidence="5" id="KW-0067">ATP-binding</keyword>
<dbReference type="PROSITE" id="PS00211">
    <property type="entry name" value="ABC_TRANSPORTER_1"/>
    <property type="match status" value="1"/>
</dbReference>
<dbReference type="CDD" id="cd03244">
    <property type="entry name" value="ABCC_MRP_domain2"/>
    <property type="match status" value="1"/>
</dbReference>
<dbReference type="PROSITE" id="PS50929">
    <property type="entry name" value="ABC_TM1F"/>
    <property type="match status" value="1"/>
</dbReference>
<dbReference type="GO" id="GO:0005524">
    <property type="term" value="F:ATP binding"/>
    <property type="evidence" value="ECO:0007669"/>
    <property type="project" value="UniProtKB-KW"/>
</dbReference>
<dbReference type="SMART" id="SM00382">
    <property type="entry name" value="AAA"/>
    <property type="match status" value="1"/>
</dbReference>
<keyword evidence="6 8" id="KW-1133">Transmembrane helix</keyword>
<dbReference type="InterPro" id="IPR003593">
    <property type="entry name" value="AAA+_ATPase"/>
</dbReference>
<dbReference type="Gene3D" id="1.20.1560.10">
    <property type="entry name" value="ABC transporter type 1, transmembrane domain"/>
    <property type="match status" value="1"/>
</dbReference>
<reference evidence="11" key="1">
    <citation type="submission" date="2021-03" db="EMBL/GenBank/DDBJ databases">
        <title>Comparative genomics and phylogenomic investigation of the class Geoglossomycetes provide insights into ecological specialization and systematics.</title>
        <authorList>
            <person name="Melie T."/>
            <person name="Pirro S."/>
            <person name="Miller A.N."/>
            <person name="Quandt A."/>
        </authorList>
    </citation>
    <scope>NUCLEOTIDE SEQUENCE</scope>
    <source>
        <strain evidence="11">CAQ_001_2017</strain>
    </source>
</reference>
<keyword evidence="4" id="KW-0547">Nucleotide-binding</keyword>
<dbReference type="AlphaFoldDB" id="A0A9P8LG17"/>
<dbReference type="SUPFAM" id="SSF52540">
    <property type="entry name" value="P-loop containing nucleoside triphosphate hydrolases"/>
    <property type="match status" value="1"/>
</dbReference>
<evidence type="ECO:0000256" key="8">
    <source>
        <dbReference type="SAM" id="Phobius"/>
    </source>
</evidence>
<evidence type="ECO:0000256" key="5">
    <source>
        <dbReference type="ARBA" id="ARBA00022840"/>
    </source>
</evidence>
<dbReference type="Gene3D" id="3.40.50.300">
    <property type="entry name" value="P-loop containing nucleotide triphosphate hydrolases"/>
    <property type="match status" value="1"/>
</dbReference>
<evidence type="ECO:0000256" key="7">
    <source>
        <dbReference type="ARBA" id="ARBA00023136"/>
    </source>
</evidence>
<dbReference type="PROSITE" id="PS50893">
    <property type="entry name" value="ABC_TRANSPORTER_2"/>
    <property type="match status" value="1"/>
</dbReference>